<evidence type="ECO:0000256" key="2">
    <source>
        <dbReference type="SAM" id="SignalP"/>
    </source>
</evidence>
<feature type="chain" id="PRO_5025384017" description="Secreted protein" evidence="2">
    <location>
        <begin position="20"/>
        <end position="84"/>
    </location>
</feature>
<organism evidence="3">
    <name type="scientific">Ixodes ricinus</name>
    <name type="common">Common tick</name>
    <name type="synonym">Acarus ricinus</name>
    <dbReference type="NCBI Taxonomy" id="34613"/>
    <lineage>
        <taxon>Eukaryota</taxon>
        <taxon>Metazoa</taxon>
        <taxon>Ecdysozoa</taxon>
        <taxon>Arthropoda</taxon>
        <taxon>Chelicerata</taxon>
        <taxon>Arachnida</taxon>
        <taxon>Acari</taxon>
        <taxon>Parasitiformes</taxon>
        <taxon>Ixodida</taxon>
        <taxon>Ixodoidea</taxon>
        <taxon>Ixodidae</taxon>
        <taxon>Ixodinae</taxon>
        <taxon>Ixodes</taxon>
    </lineage>
</organism>
<accession>A0A6B0U920</accession>
<feature type="signal peptide" evidence="2">
    <location>
        <begin position="1"/>
        <end position="19"/>
    </location>
</feature>
<reference evidence="3" key="1">
    <citation type="submission" date="2019-12" db="EMBL/GenBank/DDBJ databases">
        <title>An insight into the sialome of adult female Ixodes ricinus ticks feeding for 6 days.</title>
        <authorList>
            <person name="Perner J."/>
            <person name="Ribeiro J.M.C."/>
        </authorList>
    </citation>
    <scope>NUCLEOTIDE SEQUENCE</scope>
    <source>
        <strain evidence="3">Semi-engorged</strain>
        <tissue evidence="3">Salivary glands</tissue>
    </source>
</reference>
<keyword evidence="1" id="KW-0472">Membrane</keyword>
<evidence type="ECO:0000313" key="3">
    <source>
        <dbReference type="EMBL" id="MXU85085.1"/>
    </source>
</evidence>
<name>A0A6B0U920_IXORI</name>
<protein>
    <recommendedName>
        <fullName evidence="4">Secreted protein</fullName>
    </recommendedName>
</protein>
<evidence type="ECO:0008006" key="4">
    <source>
        <dbReference type="Google" id="ProtNLM"/>
    </source>
</evidence>
<dbReference type="EMBL" id="GIFC01003002">
    <property type="protein sequence ID" value="MXU85085.1"/>
    <property type="molecule type" value="Transcribed_RNA"/>
</dbReference>
<proteinExistence type="predicted"/>
<dbReference type="AlphaFoldDB" id="A0A6B0U920"/>
<feature type="transmembrane region" description="Helical" evidence="1">
    <location>
        <begin position="43"/>
        <end position="63"/>
    </location>
</feature>
<keyword evidence="1" id="KW-0812">Transmembrane</keyword>
<keyword evidence="1" id="KW-1133">Transmembrane helix</keyword>
<sequence length="84" mass="9699">MQVCLQQFWSALFLFLCLPEKKSISVVPGVSQHVFCKHSTLRILITFGHIDAYLDLFYVILFYSARHRGVCFTLQSGGHNYSRD</sequence>
<evidence type="ECO:0000256" key="1">
    <source>
        <dbReference type="SAM" id="Phobius"/>
    </source>
</evidence>
<keyword evidence="2" id="KW-0732">Signal</keyword>